<evidence type="ECO:0000313" key="5">
    <source>
        <dbReference type="EMBL" id="OGM00535.1"/>
    </source>
</evidence>
<evidence type="ECO:0000256" key="3">
    <source>
        <dbReference type="PROSITE-ProRule" id="PRU00492"/>
    </source>
</evidence>
<evidence type="ECO:0000256" key="2">
    <source>
        <dbReference type="ARBA" id="ARBA00022840"/>
    </source>
</evidence>
<accession>A0A1F7WEQ1</accession>
<protein>
    <recommendedName>
        <fullName evidence="4">ATP-cone domain-containing protein</fullName>
    </recommendedName>
</protein>
<dbReference type="InterPro" id="IPR011335">
    <property type="entry name" value="Restrct_endonuc-II-like"/>
</dbReference>
<dbReference type="Pfam" id="PF03477">
    <property type="entry name" value="ATP-cone"/>
    <property type="match status" value="1"/>
</dbReference>
<evidence type="ECO:0000259" key="4">
    <source>
        <dbReference type="PROSITE" id="PS51161"/>
    </source>
</evidence>
<dbReference type="EMBL" id="MGFG01000030">
    <property type="protein sequence ID" value="OGM00535.1"/>
    <property type="molecule type" value="Genomic_DNA"/>
</dbReference>
<dbReference type="AlphaFoldDB" id="A0A1F7WEQ1"/>
<dbReference type="GO" id="GO:0003676">
    <property type="term" value="F:nucleic acid binding"/>
    <property type="evidence" value="ECO:0007669"/>
    <property type="project" value="InterPro"/>
</dbReference>
<dbReference type="Proteomes" id="UP000176988">
    <property type="component" value="Unassembled WGS sequence"/>
</dbReference>
<keyword evidence="1 3" id="KW-0547">Nucleotide-binding</keyword>
<reference evidence="5 6" key="1">
    <citation type="journal article" date="2016" name="Nat. Commun.">
        <title>Thousands of microbial genomes shed light on interconnected biogeochemical processes in an aquifer system.</title>
        <authorList>
            <person name="Anantharaman K."/>
            <person name="Brown C.T."/>
            <person name="Hug L.A."/>
            <person name="Sharon I."/>
            <person name="Castelle C.J."/>
            <person name="Probst A.J."/>
            <person name="Thomas B.C."/>
            <person name="Singh A."/>
            <person name="Wilkins M.J."/>
            <person name="Karaoz U."/>
            <person name="Brodie E.L."/>
            <person name="Williams K.H."/>
            <person name="Hubbard S.S."/>
            <person name="Banfield J.F."/>
        </authorList>
    </citation>
    <scope>NUCLEOTIDE SEQUENCE [LARGE SCALE GENOMIC DNA]</scope>
</reference>
<dbReference type="PROSITE" id="PS51161">
    <property type="entry name" value="ATP_CONE"/>
    <property type="match status" value="1"/>
</dbReference>
<dbReference type="InterPro" id="IPR005144">
    <property type="entry name" value="ATP-cone_dom"/>
</dbReference>
<keyword evidence="2 3" id="KW-0067">ATP-binding</keyword>
<dbReference type="Gene3D" id="3.40.1350.10">
    <property type="match status" value="1"/>
</dbReference>
<organism evidence="5 6">
    <name type="scientific">Candidatus Uhrbacteria bacterium RIFOXYC2_FULL_47_19</name>
    <dbReference type="NCBI Taxonomy" id="1802424"/>
    <lineage>
        <taxon>Bacteria</taxon>
        <taxon>Candidatus Uhriibacteriota</taxon>
    </lineage>
</organism>
<evidence type="ECO:0000313" key="6">
    <source>
        <dbReference type="Proteomes" id="UP000176988"/>
    </source>
</evidence>
<evidence type="ECO:0000256" key="1">
    <source>
        <dbReference type="ARBA" id="ARBA00022741"/>
    </source>
</evidence>
<dbReference type="SUPFAM" id="SSF52980">
    <property type="entry name" value="Restriction endonuclease-like"/>
    <property type="match status" value="1"/>
</dbReference>
<dbReference type="STRING" id="1802424.A2480_02420"/>
<gene>
    <name evidence="5" type="ORF">A2480_02420</name>
</gene>
<proteinExistence type="predicted"/>
<name>A0A1F7WEQ1_9BACT</name>
<dbReference type="InterPro" id="IPR011856">
    <property type="entry name" value="tRNA_endonuc-like_dom_sf"/>
</dbReference>
<dbReference type="GO" id="GO:0005524">
    <property type="term" value="F:ATP binding"/>
    <property type="evidence" value="ECO:0007669"/>
    <property type="project" value="UniProtKB-UniRule"/>
</dbReference>
<comment type="caution">
    <text evidence="5">The sequence shown here is derived from an EMBL/GenBank/DDBJ whole genome shotgun (WGS) entry which is preliminary data.</text>
</comment>
<sequence>MLIKKSNGELVTFDPNKIRATIKRAGANNELADRVLQRIQAKVRNGMATKRLFAIVRKELRRESRHLAQRYNLRTALLRLGPAGFKFEKYVASILNAYDYTALVPEQEYIGLCVKHEVDVVATKGGHSLVIEAKFRNRFADTVTLRDTLATWARYNDLRDGAETNRSCPLFDEIWIVTNGTFSDRAMQFGLCRGINMVGWRMGQSLAEMVDHTALYPITVIDNLRQWELERFAKNDLLLCREVVIEDPDRLSDRLQLPRSRTKQIWKECQAVVESK</sequence>
<feature type="domain" description="ATP-cone" evidence="4">
    <location>
        <begin position="1"/>
        <end position="86"/>
    </location>
</feature>